<keyword evidence="1" id="KW-0812">Transmembrane</keyword>
<gene>
    <name evidence="2" type="ORF">BAG01nite_23660</name>
</gene>
<dbReference type="Proteomes" id="UP000317180">
    <property type="component" value="Unassembled WGS sequence"/>
</dbReference>
<protein>
    <submittedName>
        <fullName evidence="2">Uncharacterized protein</fullName>
    </submittedName>
</protein>
<keyword evidence="1" id="KW-1133">Transmembrane helix</keyword>
<evidence type="ECO:0000313" key="2">
    <source>
        <dbReference type="EMBL" id="GED26264.1"/>
    </source>
</evidence>
<dbReference type="EMBL" id="BJOD01000021">
    <property type="protein sequence ID" value="GED26264.1"/>
    <property type="molecule type" value="Genomic_DNA"/>
</dbReference>
<sequence length="48" mass="5778">MKKEKYLRFDMTSLPYYGFLMQVVLPLLLLLIAATRKKERVRMKLPSF</sequence>
<evidence type="ECO:0000256" key="1">
    <source>
        <dbReference type="SAM" id="Phobius"/>
    </source>
</evidence>
<keyword evidence="1" id="KW-0472">Membrane</keyword>
<comment type="caution">
    <text evidence="2">The sequence shown here is derived from an EMBL/GenBank/DDBJ whole genome shotgun (WGS) entry which is preliminary data.</text>
</comment>
<accession>A0ABQ0SUC5</accession>
<name>A0ABQ0SUC5_9BACL</name>
<dbReference type="RefSeq" id="WP_155808553.1">
    <property type="nucleotide sequence ID" value="NZ_BJOD01000021.1"/>
</dbReference>
<keyword evidence="3" id="KW-1185">Reference proteome</keyword>
<proteinExistence type="predicted"/>
<reference evidence="2 3" key="1">
    <citation type="submission" date="2019-06" db="EMBL/GenBank/DDBJ databases">
        <title>Whole genome shotgun sequence of Brevibacillus agri NBRC 15538.</title>
        <authorList>
            <person name="Hosoyama A."/>
            <person name="Uohara A."/>
            <person name="Ohji S."/>
            <person name="Ichikawa N."/>
        </authorList>
    </citation>
    <scope>NUCLEOTIDE SEQUENCE [LARGE SCALE GENOMIC DNA]</scope>
    <source>
        <strain evidence="2 3">NBRC 15538</strain>
    </source>
</reference>
<feature type="transmembrane region" description="Helical" evidence="1">
    <location>
        <begin position="14"/>
        <end position="34"/>
    </location>
</feature>
<organism evidence="2 3">
    <name type="scientific">Brevibacillus agri</name>
    <dbReference type="NCBI Taxonomy" id="51101"/>
    <lineage>
        <taxon>Bacteria</taxon>
        <taxon>Bacillati</taxon>
        <taxon>Bacillota</taxon>
        <taxon>Bacilli</taxon>
        <taxon>Bacillales</taxon>
        <taxon>Paenibacillaceae</taxon>
        <taxon>Brevibacillus</taxon>
    </lineage>
</organism>
<dbReference type="GeneID" id="82813802"/>
<evidence type="ECO:0000313" key="3">
    <source>
        <dbReference type="Proteomes" id="UP000317180"/>
    </source>
</evidence>